<organism evidence="6 7">
    <name type="scientific">Phytophthora kernoviae</name>
    <dbReference type="NCBI Taxonomy" id="325452"/>
    <lineage>
        <taxon>Eukaryota</taxon>
        <taxon>Sar</taxon>
        <taxon>Stramenopiles</taxon>
        <taxon>Oomycota</taxon>
        <taxon>Peronosporomycetes</taxon>
        <taxon>Peronosporales</taxon>
        <taxon>Peronosporaceae</taxon>
        <taxon>Phytophthora</taxon>
    </lineage>
</organism>
<dbReference type="PROSITE" id="PS51465">
    <property type="entry name" value="KAZAL_2"/>
    <property type="match status" value="1"/>
</dbReference>
<accession>A0A921VBR3</accession>
<dbReference type="Pfam" id="PF07648">
    <property type="entry name" value="Kazal_2"/>
    <property type="match status" value="2"/>
</dbReference>
<reference evidence="6" key="2">
    <citation type="submission" date="2020-06" db="EMBL/GenBank/DDBJ databases">
        <authorList>
            <person name="Studholme D.J."/>
        </authorList>
    </citation>
    <scope>NUCLEOTIDE SEQUENCE</scope>
    <source>
        <strain evidence="6">NZFS 3630</strain>
    </source>
</reference>
<keyword evidence="1" id="KW-0646">Protease inhibitor</keyword>
<dbReference type="PANTHER" id="PTHR10913:SF45">
    <property type="entry name" value="FOLLISTATIN, ISOFORM A-RELATED"/>
    <property type="match status" value="1"/>
</dbReference>
<dbReference type="CDD" id="cd00104">
    <property type="entry name" value="KAZAL_FS"/>
    <property type="match status" value="1"/>
</dbReference>
<keyword evidence="2" id="KW-0722">Serine protease inhibitor</keyword>
<comment type="caution">
    <text evidence="6">The sequence shown here is derived from an EMBL/GenBank/DDBJ whole genome shotgun (WGS) entry which is preliminary data.</text>
</comment>
<reference evidence="6" key="1">
    <citation type="journal article" date="2015" name="Genom Data">
        <title>Genome sequences of six Phytophthora species associated with forests in New Zealand.</title>
        <authorList>
            <person name="Studholme D.J."/>
            <person name="McDougal R.L."/>
            <person name="Sambles C."/>
            <person name="Hansen E."/>
            <person name="Hardy G."/>
            <person name="Grant M."/>
            <person name="Ganley R.J."/>
            <person name="Williams N.M."/>
        </authorList>
    </citation>
    <scope>NUCLEOTIDE SEQUENCE</scope>
    <source>
        <strain evidence="6">NZFS 3630</strain>
    </source>
</reference>
<dbReference type="EMBL" id="JPWU03000053">
    <property type="protein sequence ID" value="KAG2528977.1"/>
    <property type="molecule type" value="Genomic_DNA"/>
</dbReference>
<protein>
    <recommendedName>
        <fullName evidence="5">Kazal-like domain-containing protein</fullName>
    </recommendedName>
</protein>
<name>A0A921VBR3_9STRA</name>
<keyword evidence="3" id="KW-1015">Disulfide bond</keyword>
<dbReference type="Gene3D" id="3.30.60.30">
    <property type="match status" value="1"/>
</dbReference>
<feature type="chain" id="PRO_5036803059" description="Kazal-like domain-containing protein" evidence="4">
    <location>
        <begin position="20"/>
        <end position="96"/>
    </location>
</feature>
<feature type="domain" description="Kazal-like" evidence="5">
    <location>
        <begin position="50"/>
        <end position="96"/>
    </location>
</feature>
<proteinExistence type="predicted"/>
<evidence type="ECO:0000256" key="4">
    <source>
        <dbReference type="SAM" id="SignalP"/>
    </source>
</evidence>
<dbReference type="GO" id="GO:0005576">
    <property type="term" value="C:extracellular region"/>
    <property type="evidence" value="ECO:0007669"/>
    <property type="project" value="TreeGrafter"/>
</dbReference>
<dbReference type="PANTHER" id="PTHR10913">
    <property type="entry name" value="FOLLISTATIN-RELATED"/>
    <property type="match status" value="1"/>
</dbReference>
<dbReference type="SUPFAM" id="SSF100895">
    <property type="entry name" value="Kazal-type serine protease inhibitors"/>
    <property type="match status" value="2"/>
</dbReference>
<evidence type="ECO:0000256" key="3">
    <source>
        <dbReference type="ARBA" id="ARBA00023157"/>
    </source>
</evidence>
<dbReference type="Proteomes" id="UP000792063">
    <property type="component" value="Unassembled WGS sequence"/>
</dbReference>
<dbReference type="InterPro" id="IPR036058">
    <property type="entry name" value="Kazal_dom_sf"/>
</dbReference>
<dbReference type="AlphaFoldDB" id="A0A921VBR3"/>
<dbReference type="InterPro" id="IPR002350">
    <property type="entry name" value="Kazal_dom"/>
</dbReference>
<gene>
    <name evidence="6" type="ORF">JM18_001865</name>
</gene>
<evidence type="ECO:0000313" key="7">
    <source>
        <dbReference type="Proteomes" id="UP000792063"/>
    </source>
</evidence>
<keyword evidence="4" id="KW-0732">Signal</keyword>
<evidence type="ECO:0000259" key="5">
    <source>
        <dbReference type="PROSITE" id="PS51465"/>
    </source>
</evidence>
<evidence type="ECO:0000256" key="1">
    <source>
        <dbReference type="ARBA" id="ARBA00022690"/>
    </source>
</evidence>
<evidence type="ECO:0000256" key="2">
    <source>
        <dbReference type="ARBA" id="ARBA00022900"/>
    </source>
</evidence>
<feature type="signal peptide" evidence="4">
    <location>
        <begin position="1"/>
        <end position="19"/>
    </location>
</feature>
<sequence length="96" mass="10320">MKFATCLISAALVIASTSAANDNDCSFDCLAVENPVTDENGVEYSNECYMLLANDCPDACPDVEDPVIDENGVEYSNECYMRRAKCNSGDSADDSV</sequence>
<dbReference type="InterPro" id="IPR050653">
    <property type="entry name" value="Prot_Inhib_GrowthFact_Antg"/>
</dbReference>
<evidence type="ECO:0000313" key="6">
    <source>
        <dbReference type="EMBL" id="KAG2528977.1"/>
    </source>
</evidence>